<comment type="similarity">
    <text evidence="2 5">Belongs to the DegT/DnrJ/EryC1 family.</text>
</comment>
<dbReference type="InterPro" id="IPR015422">
    <property type="entry name" value="PyrdxlP-dep_Trfase_small"/>
</dbReference>
<dbReference type="RefSeq" id="WP_207930726.1">
    <property type="nucleotide sequence ID" value="NZ_SLUN01000008.1"/>
</dbReference>
<dbReference type="GO" id="GO:0030170">
    <property type="term" value="F:pyridoxal phosphate binding"/>
    <property type="evidence" value="ECO:0007669"/>
    <property type="project" value="UniProtKB-ARBA"/>
</dbReference>
<evidence type="ECO:0000256" key="2">
    <source>
        <dbReference type="ARBA" id="ARBA00037999"/>
    </source>
</evidence>
<feature type="modified residue" description="N6-(pyridoxal phosphate)lysine" evidence="4">
    <location>
        <position position="186"/>
    </location>
</feature>
<evidence type="ECO:0000256" key="5">
    <source>
        <dbReference type="RuleBase" id="RU004508"/>
    </source>
</evidence>
<dbReference type="CDD" id="cd00616">
    <property type="entry name" value="AHBA_syn"/>
    <property type="match status" value="1"/>
</dbReference>
<dbReference type="PANTHER" id="PTHR30244:SF36">
    <property type="entry name" value="3-OXO-GLUCOSE-6-PHOSPHATE:GLUTAMATE AMINOTRANSFERASE"/>
    <property type="match status" value="1"/>
</dbReference>
<protein>
    <submittedName>
        <fullName evidence="6">dTDP-4-amino-4,6-dideoxygalactose transaminase</fullName>
    </submittedName>
</protein>
<dbReference type="AlphaFoldDB" id="A0A4R1RWM9"/>
<comment type="caution">
    <text evidence="6">The sequence shown here is derived from an EMBL/GenBank/DDBJ whole genome shotgun (WGS) entry which is preliminary data.</text>
</comment>
<keyword evidence="7" id="KW-1185">Reference proteome</keyword>
<accession>A0A4R1RWM9</accession>
<evidence type="ECO:0000256" key="1">
    <source>
        <dbReference type="ARBA" id="ARBA00022898"/>
    </source>
</evidence>
<dbReference type="Pfam" id="PF01041">
    <property type="entry name" value="DegT_DnrJ_EryC1"/>
    <property type="match status" value="1"/>
</dbReference>
<dbReference type="FunFam" id="3.40.640.10:FF:000089">
    <property type="entry name" value="Aminotransferase, DegT/DnrJ/EryC1/StrS family"/>
    <property type="match status" value="1"/>
</dbReference>
<evidence type="ECO:0000256" key="3">
    <source>
        <dbReference type="PIRSR" id="PIRSR000390-1"/>
    </source>
</evidence>
<dbReference type="Gene3D" id="3.90.1150.10">
    <property type="entry name" value="Aspartate Aminotransferase, domain 1"/>
    <property type="match status" value="1"/>
</dbReference>
<dbReference type="InterPro" id="IPR015421">
    <property type="entry name" value="PyrdxlP-dep_Trfase_major"/>
</dbReference>
<dbReference type="Gene3D" id="3.40.640.10">
    <property type="entry name" value="Type I PLP-dependent aspartate aminotransferase-like (Major domain)"/>
    <property type="match status" value="1"/>
</dbReference>
<reference evidence="6 7" key="1">
    <citation type="submission" date="2019-03" db="EMBL/GenBank/DDBJ databases">
        <title>Genomic Encyclopedia of Type Strains, Phase IV (KMG-IV): sequencing the most valuable type-strain genomes for metagenomic binning, comparative biology and taxonomic classification.</title>
        <authorList>
            <person name="Goeker M."/>
        </authorList>
    </citation>
    <scope>NUCLEOTIDE SEQUENCE [LARGE SCALE GENOMIC DNA]</scope>
    <source>
        <strain evidence="6 7">LX-B</strain>
    </source>
</reference>
<dbReference type="InterPro" id="IPR015424">
    <property type="entry name" value="PyrdxlP-dep_Trfase"/>
</dbReference>
<gene>
    <name evidence="6" type="ORF">EDC14_100844</name>
</gene>
<evidence type="ECO:0000313" key="7">
    <source>
        <dbReference type="Proteomes" id="UP000295008"/>
    </source>
</evidence>
<dbReference type="GO" id="GO:0000271">
    <property type="term" value="P:polysaccharide biosynthetic process"/>
    <property type="evidence" value="ECO:0007669"/>
    <property type="project" value="TreeGrafter"/>
</dbReference>
<dbReference type="PANTHER" id="PTHR30244">
    <property type="entry name" value="TRANSAMINASE"/>
    <property type="match status" value="1"/>
</dbReference>
<evidence type="ECO:0000256" key="4">
    <source>
        <dbReference type="PIRSR" id="PIRSR000390-2"/>
    </source>
</evidence>
<dbReference type="EMBL" id="SLUN01000008">
    <property type="protein sequence ID" value="TCL70899.1"/>
    <property type="molecule type" value="Genomic_DNA"/>
</dbReference>
<feature type="active site" description="Proton acceptor" evidence="3">
    <location>
        <position position="186"/>
    </location>
</feature>
<dbReference type="GO" id="GO:0008483">
    <property type="term" value="F:transaminase activity"/>
    <property type="evidence" value="ECO:0007669"/>
    <property type="project" value="TreeGrafter"/>
</dbReference>
<keyword evidence="1 4" id="KW-0663">Pyridoxal phosphate</keyword>
<dbReference type="SUPFAM" id="SSF53383">
    <property type="entry name" value="PLP-dependent transferases"/>
    <property type="match status" value="1"/>
</dbReference>
<organism evidence="6 7">
    <name type="scientific">Hydrogenispora ethanolica</name>
    <dbReference type="NCBI Taxonomy" id="1082276"/>
    <lineage>
        <taxon>Bacteria</taxon>
        <taxon>Bacillati</taxon>
        <taxon>Bacillota</taxon>
        <taxon>Hydrogenispora</taxon>
    </lineage>
</organism>
<evidence type="ECO:0000313" key="6">
    <source>
        <dbReference type="EMBL" id="TCL70899.1"/>
    </source>
</evidence>
<dbReference type="Proteomes" id="UP000295008">
    <property type="component" value="Unassembled WGS sequence"/>
</dbReference>
<dbReference type="PIRSF" id="PIRSF000390">
    <property type="entry name" value="PLP_StrS"/>
    <property type="match status" value="1"/>
</dbReference>
<name>A0A4R1RWM9_HYDET</name>
<proteinExistence type="inferred from homology"/>
<sequence>MNIPILNLKPEVDELWEDLNQAIQGVLRSTRFIMGPNGAAFEAGSAEYLGVKHSIAVNSGTDALLIGLRAAGITTGDEVITSPFTFYATAEAISQIGATPVFVDIRRETYNIDVRRIEQAITPKTKAIIPVHLFGQGAEMDDILALAKQYKLKVIEDAAQAFGGEYYGKKLGAIGDVGCFSFYPSKNLGAYGDGGLITTNGDEIAALARMLRNHGSQRSYYNEMLGYNSRLDELQAAILRVKLPRIEAWNEGRRKAAYVYNELLADISGLIIPHEDPAVKHVYHQYTIRILHGKRDQVQRHLEQQGIGTMIYYPVPLHRQPLYARNAAELPVAEESAAEVLSLPIGPTITRTIQETVVAELRKALG</sequence>
<dbReference type="InterPro" id="IPR000653">
    <property type="entry name" value="DegT/StrS_aminotransferase"/>
</dbReference>